<comment type="caution">
    <text evidence="3">The sequence shown here is derived from an EMBL/GenBank/DDBJ whole genome shotgun (WGS) entry which is preliminary data.</text>
</comment>
<proteinExistence type="predicted"/>
<evidence type="ECO:0000256" key="1">
    <source>
        <dbReference type="SAM" id="MobiDB-lite"/>
    </source>
</evidence>
<evidence type="ECO:0008006" key="5">
    <source>
        <dbReference type="Google" id="ProtNLM"/>
    </source>
</evidence>
<dbReference type="EMBL" id="BGPR01042022">
    <property type="protein sequence ID" value="GBO18407.1"/>
    <property type="molecule type" value="Genomic_DNA"/>
</dbReference>
<evidence type="ECO:0000256" key="2">
    <source>
        <dbReference type="SAM" id="SignalP"/>
    </source>
</evidence>
<evidence type="ECO:0000313" key="4">
    <source>
        <dbReference type="Proteomes" id="UP000499080"/>
    </source>
</evidence>
<dbReference type="AlphaFoldDB" id="A0A4Y2V3W4"/>
<reference evidence="3 4" key="1">
    <citation type="journal article" date="2019" name="Sci. Rep.">
        <title>Orb-weaving spider Araneus ventricosus genome elucidates the spidroin gene catalogue.</title>
        <authorList>
            <person name="Kono N."/>
            <person name="Nakamura H."/>
            <person name="Ohtoshi R."/>
            <person name="Moran D.A.P."/>
            <person name="Shinohara A."/>
            <person name="Yoshida Y."/>
            <person name="Fujiwara M."/>
            <person name="Mori M."/>
            <person name="Tomita M."/>
            <person name="Arakawa K."/>
        </authorList>
    </citation>
    <scope>NUCLEOTIDE SEQUENCE [LARGE SCALE GENOMIC DNA]</scope>
</reference>
<sequence>MRRALACFCALKIVIVSPTVHLSTNVNAEVIRDSVVVAHTATSAPEKLASLLQWTVALWAQGASKARTSPESARHHEEHHSNNTELRNKNND</sequence>
<evidence type="ECO:0000313" key="3">
    <source>
        <dbReference type="EMBL" id="GBO18407.1"/>
    </source>
</evidence>
<keyword evidence="2" id="KW-0732">Signal</keyword>
<feature type="chain" id="PRO_5021322120" description="Secreted protein" evidence="2">
    <location>
        <begin position="29"/>
        <end position="92"/>
    </location>
</feature>
<organism evidence="3 4">
    <name type="scientific">Araneus ventricosus</name>
    <name type="common">Orbweaver spider</name>
    <name type="synonym">Epeira ventricosa</name>
    <dbReference type="NCBI Taxonomy" id="182803"/>
    <lineage>
        <taxon>Eukaryota</taxon>
        <taxon>Metazoa</taxon>
        <taxon>Ecdysozoa</taxon>
        <taxon>Arthropoda</taxon>
        <taxon>Chelicerata</taxon>
        <taxon>Arachnida</taxon>
        <taxon>Araneae</taxon>
        <taxon>Araneomorphae</taxon>
        <taxon>Entelegynae</taxon>
        <taxon>Araneoidea</taxon>
        <taxon>Araneidae</taxon>
        <taxon>Araneus</taxon>
    </lineage>
</organism>
<dbReference type="Proteomes" id="UP000499080">
    <property type="component" value="Unassembled WGS sequence"/>
</dbReference>
<protein>
    <recommendedName>
        <fullName evidence="5">Secreted protein</fullName>
    </recommendedName>
</protein>
<feature type="compositionally biased region" description="Basic and acidic residues" evidence="1">
    <location>
        <begin position="72"/>
        <end position="92"/>
    </location>
</feature>
<feature type="region of interest" description="Disordered" evidence="1">
    <location>
        <begin position="65"/>
        <end position="92"/>
    </location>
</feature>
<keyword evidence="4" id="KW-1185">Reference proteome</keyword>
<accession>A0A4Y2V3W4</accession>
<name>A0A4Y2V3W4_ARAVE</name>
<feature type="signal peptide" evidence="2">
    <location>
        <begin position="1"/>
        <end position="28"/>
    </location>
</feature>
<gene>
    <name evidence="3" type="ORF">AVEN_244884_1</name>
</gene>